<protein>
    <submittedName>
        <fullName evidence="3">Putative membrane protein</fullName>
    </submittedName>
</protein>
<dbReference type="PATRIC" id="fig|37919.13.peg.6585"/>
<dbReference type="EMBL" id="CP009111">
    <property type="protein sequence ID" value="ANS30932.1"/>
    <property type="molecule type" value="Genomic_DNA"/>
</dbReference>
<reference evidence="4" key="4">
    <citation type="submission" date="2018-02" db="EMBL/GenBank/DDBJ databases">
        <authorList>
            <person name="Cohen D.B."/>
            <person name="Kent A.D."/>
        </authorList>
    </citation>
    <scope>NUCLEOTIDE SEQUENCE</scope>
    <source>
        <strain evidence="4">04-OD7</strain>
    </source>
</reference>
<reference evidence="6" key="3">
    <citation type="submission" date="2018-02" db="EMBL/GenBank/DDBJ databases">
        <title>Draft genome sequencing of Rhodococcus opacus KU647198.</title>
        <authorList>
            <person name="Zheng B.-X."/>
        </authorList>
    </citation>
    <scope>NUCLEOTIDE SEQUENCE [LARGE SCALE GENOMIC DNA]</scope>
    <source>
        <strain evidence="6">04-OD7</strain>
    </source>
</reference>
<proteinExistence type="predicted"/>
<evidence type="ECO:0000256" key="2">
    <source>
        <dbReference type="SAM" id="Phobius"/>
    </source>
</evidence>
<dbReference type="InterPro" id="IPR045512">
    <property type="entry name" value="DUF6480"/>
</dbReference>
<keyword evidence="2" id="KW-0472">Membrane</keyword>
<evidence type="ECO:0000313" key="5">
    <source>
        <dbReference type="Proteomes" id="UP000186108"/>
    </source>
</evidence>
<evidence type="ECO:0000313" key="3">
    <source>
        <dbReference type="EMBL" id="ANS30932.1"/>
    </source>
</evidence>
<dbReference type="Proteomes" id="UP000239290">
    <property type="component" value="Unassembled WGS sequence"/>
</dbReference>
<dbReference type="RefSeq" id="WP_005256658.1">
    <property type="nucleotide sequence ID" value="NZ_CAJUXZ010000001.1"/>
</dbReference>
<feature type="compositionally biased region" description="Pro residues" evidence="1">
    <location>
        <begin position="1"/>
        <end position="11"/>
    </location>
</feature>
<reference evidence="3 5" key="1">
    <citation type="submission" date="2014-07" db="EMBL/GenBank/DDBJ databases">
        <authorList>
            <person name="Zhang J.E."/>
            <person name="Yang H."/>
            <person name="Guo J."/>
            <person name="Deng Z."/>
            <person name="Luo H."/>
            <person name="Luo M."/>
            <person name="Zhao B."/>
        </authorList>
    </citation>
    <scope>NUCLEOTIDE SEQUENCE [LARGE SCALE GENOMIC DNA]</scope>
    <source>
        <strain evidence="3 5">1CP</strain>
    </source>
</reference>
<feature type="transmembrane region" description="Helical" evidence="2">
    <location>
        <begin position="53"/>
        <end position="81"/>
    </location>
</feature>
<sequence>MTAQPPDPDPANTPDLESGGGVRPGSTPPDSAQTSGLSEHEPRTSWSFPPTGIATMVVIGVIVVVFVAIAVLLVLDIVGVFD</sequence>
<organism evidence="3 5">
    <name type="scientific">Rhodococcus opacus</name>
    <name type="common">Nocardia opaca</name>
    <dbReference type="NCBI Taxonomy" id="37919"/>
    <lineage>
        <taxon>Bacteria</taxon>
        <taxon>Bacillati</taxon>
        <taxon>Actinomycetota</taxon>
        <taxon>Actinomycetes</taxon>
        <taxon>Mycobacteriales</taxon>
        <taxon>Nocardiaceae</taxon>
        <taxon>Rhodococcus</taxon>
    </lineage>
</organism>
<keyword evidence="2" id="KW-0812">Transmembrane</keyword>
<accession>A0A1B1KEA5</accession>
<keyword evidence="2" id="KW-1133">Transmembrane helix</keyword>
<reference evidence="4" key="2">
    <citation type="journal article" date="2018" name="Genome Announc.">
        <title>Draft Genome Sequence of Rhodococcus opacus Strain 04-OD7, Which Can Mobilize Phosphate.</title>
        <authorList>
            <person name="Zheng B.X."/>
            <person name="Zhang H.K."/>
            <person name="Ding K."/>
        </authorList>
    </citation>
    <scope>NUCLEOTIDE SEQUENCE</scope>
    <source>
        <strain evidence="4">04-OD7</strain>
    </source>
</reference>
<dbReference type="EMBL" id="PUIO01000043">
    <property type="protein sequence ID" value="PQP19781.1"/>
    <property type="molecule type" value="Genomic_DNA"/>
</dbReference>
<feature type="compositionally biased region" description="Polar residues" evidence="1">
    <location>
        <begin position="28"/>
        <end position="37"/>
    </location>
</feature>
<evidence type="ECO:0000256" key="1">
    <source>
        <dbReference type="SAM" id="MobiDB-lite"/>
    </source>
</evidence>
<evidence type="ECO:0000313" key="6">
    <source>
        <dbReference type="Proteomes" id="UP000239290"/>
    </source>
</evidence>
<dbReference type="Proteomes" id="UP000186108">
    <property type="component" value="Chromosome"/>
</dbReference>
<dbReference type="AlphaFoldDB" id="A0A1B1KEA5"/>
<feature type="region of interest" description="Disordered" evidence="1">
    <location>
        <begin position="1"/>
        <end position="48"/>
    </location>
</feature>
<name>A0A1B1KEA5_RHOOP</name>
<gene>
    <name evidence="4" type="ORF">C5613_29615</name>
    <name evidence="3" type="ORF">R1CP_31525</name>
</gene>
<dbReference type="Pfam" id="PF20088">
    <property type="entry name" value="DUF6480"/>
    <property type="match status" value="1"/>
</dbReference>
<evidence type="ECO:0000313" key="4">
    <source>
        <dbReference type="EMBL" id="PQP19781.1"/>
    </source>
</evidence>